<organism evidence="1 2">
    <name type="scientific">Aquipluma nitroreducens</name>
    <dbReference type="NCBI Taxonomy" id="2010828"/>
    <lineage>
        <taxon>Bacteria</taxon>
        <taxon>Pseudomonadati</taxon>
        <taxon>Bacteroidota</taxon>
        <taxon>Bacteroidia</taxon>
        <taxon>Marinilabiliales</taxon>
        <taxon>Prolixibacteraceae</taxon>
        <taxon>Aquipluma</taxon>
    </lineage>
</organism>
<dbReference type="Pfam" id="PF19867">
    <property type="entry name" value="DUF6340"/>
    <property type="match status" value="1"/>
</dbReference>
<sequence length="315" mass="36370">MITDSARTTQIEIMKPALFNLPNEIKTVAIINRATYQRDSVPFQYLNVNKIQTDTLVKYRALSNNCVDALSGFFEKEGYFGKVKNYRDSLSVIYPKNETGVVTPEKLFQNTKSDIFIFLDHFKFNVIAMYGFNDVVLNGAALSWAIAIKTDTVSYLYNQMDTLAYEATDFPLNLNDHAKLNLLVNNSSEYLGRFFGSKIIPTWLMVERLYYKSNNQNMLLAEKYALNNEWLKAAEIWNMQSKNKNPRMAAKACYNMALACEMEGKLDNAIDWLVQSHSMLKVNNEEHKEICKRYITVLALRKKEIERLAHQVRSN</sequence>
<dbReference type="AlphaFoldDB" id="A0A5K7SGS3"/>
<dbReference type="KEGG" id="anf:AQPE_4962"/>
<gene>
    <name evidence="1" type="ORF">AQPE_4962</name>
</gene>
<evidence type="ECO:0000313" key="2">
    <source>
        <dbReference type="Proteomes" id="UP001193389"/>
    </source>
</evidence>
<reference evidence="1" key="1">
    <citation type="journal article" date="2020" name="Int. J. Syst. Evol. Microbiol.">
        <title>Aquipluma nitroreducens gen. nov. sp. nov., a novel facultatively anaerobic bacterium isolated from a freshwater lake.</title>
        <authorList>
            <person name="Watanabe M."/>
            <person name="Kojima H."/>
            <person name="Fukui M."/>
        </authorList>
    </citation>
    <scope>NUCLEOTIDE SEQUENCE</scope>
    <source>
        <strain evidence="1">MeG22</strain>
    </source>
</reference>
<name>A0A5K7SGS3_9BACT</name>
<dbReference type="Proteomes" id="UP001193389">
    <property type="component" value="Chromosome"/>
</dbReference>
<dbReference type="EMBL" id="AP018694">
    <property type="protein sequence ID" value="BBE20768.1"/>
    <property type="molecule type" value="Genomic_DNA"/>
</dbReference>
<evidence type="ECO:0000313" key="1">
    <source>
        <dbReference type="EMBL" id="BBE20768.1"/>
    </source>
</evidence>
<proteinExistence type="predicted"/>
<accession>A0A5K7SGS3</accession>
<protein>
    <submittedName>
        <fullName evidence="1">Uncharacterized protein</fullName>
    </submittedName>
</protein>
<dbReference type="InterPro" id="IPR045921">
    <property type="entry name" value="DUF6340"/>
</dbReference>
<keyword evidence="2" id="KW-1185">Reference proteome</keyword>